<feature type="transmembrane region" description="Helical" evidence="1">
    <location>
        <begin position="103"/>
        <end position="122"/>
    </location>
</feature>
<comment type="caution">
    <text evidence="2">The sequence shown here is derived from an EMBL/GenBank/DDBJ whole genome shotgun (WGS) entry which is preliminary data.</text>
</comment>
<sequence length="124" mass="12964">MDQNTNRTTLKIFGVIMLLFGLVYGIVGSLALAGTLQGILPGHQTQEILVIVLAYGVALLAIVCGILCLKNVATGAMVTGILLALLGLAGVVYNQIALDSFNLFDMLGLLFGVSIAATAMKLRK</sequence>
<gene>
    <name evidence="2" type="ORF">H9838_00235</name>
</gene>
<evidence type="ECO:0000313" key="3">
    <source>
        <dbReference type="Proteomes" id="UP000823915"/>
    </source>
</evidence>
<dbReference type="AlphaFoldDB" id="A0A9D2C0C2"/>
<dbReference type="EMBL" id="DXDU01000006">
    <property type="protein sequence ID" value="HIY25585.1"/>
    <property type="molecule type" value="Genomic_DNA"/>
</dbReference>
<evidence type="ECO:0000256" key="1">
    <source>
        <dbReference type="SAM" id="Phobius"/>
    </source>
</evidence>
<keyword evidence="1" id="KW-1133">Transmembrane helix</keyword>
<protein>
    <submittedName>
        <fullName evidence="2">Uncharacterized protein</fullName>
    </submittedName>
</protein>
<dbReference type="Proteomes" id="UP000823915">
    <property type="component" value="Unassembled WGS sequence"/>
</dbReference>
<proteinExistence type="predicted"/>
<reference evidence="2" key="2">
    <citation type="submission" date="2021-04" db="EMBL/GenBank/DDBJ databases">
        <authorList>
            <person name="Gilroy R."/>
        </authorList>
    </citation>
    <scope>NUCLEOTIDE SEQUENCE</scope>
    <source>
        <strain evidence="2">1282</strain>
    </source>
</reference>
<name>A0A9D2C0C2_9FIRM</name>
<accession>A0A9D2C0C2</accession>
<feature type="transmembrane region" description="Helical" evidence="1">
    <location>
        <begin position="48"/>
        <end position="69"/>
    </location>
</feature>
<reference evidence="2" key="1">
    <citation type="journal article" date="2021" name="PeerJ">
        <title>Extensive microbial diversity within the chicken gut microbiome revealed by metagenomics and culture.</title>
        <authorList>
            <person name="Gilroy R."/>
            <person name="Ravi A."/>
            <person name="Getino M."/>
            <person name="Pursley I."/>
            <person name="Horton D.L."/>
            <person name="Alikhan N.F."/>
            <person name="Baker D."/>
            <person name="Gharbi K."/>
            <person name="Hall N."/>
            <person name="Watson M."/>
            <person name="Adriaenssens E.M."/>
            <person name="Foster-Nyarko E."/>
            <person name="Jarju S."/>
            <person name="Secka A."/>
            <person name="Antonio M."/>
            <person name="Oren A."/>
            <person name="Chaudhuri R.R."/>
            <person name="La Ragione R."/>
            <person name="Hildebrand F."/>
            <person name="Pallen M.J."/>
        </authorList>
    </citation>
    <scope>NUCLEOTIDE SEQUENCE</scope>
    <source>
        <strain evidence="2">1282</strain>
    </source>
</reference>
<evidence type="ECO:0000313" key="2">
    <source>
        <dbReference type="EMBL" id="HIY25585.1"/>
    </source>
</evidence>
<organism evidence="2 3">
    <name type="scientific">Candidatus Acutalibacter pullistercoris</name>
    <dbReference type="NCBI Taxonomy" id="2838418"/>
    <lineage>
        <taxon>Bacteria</taxon>
        <taxon>Bacillati</taxon>
        <taxon>Bacillota</taxon>
        <taxon>Clostridia</taxon>
        <taxon>Eubacteriales</taxon>
        <taxon>Acutalibacteraceae</taxon>
        <taxon>Acutalibacter</taxon>
    </lineage>
</organism>
<feature type="transmembrane region" description="Helical" evidence="1">
    <location>
        <begin position="76"/>
        <end position="97"/>
    </location>
</feature>
<keyword evidence="1" id="KW-0812">Transmembrane</keyword>
<feature type="transmembrane region" description="Helical" evidence="1">
    <location>
        <begin position="12"/>
        <end position="36"/>
    </location>
</feature>
<keyword evidence="1" id="KW-0472">Membrane</keyword>